<feature type="compositionally biased region" description="Polar residues" evidence="1">
    <location>
        <begin position="35"/>
        <end position="50"/>
    </location>
</feature>
<dbReference type="RefSeq" id="WP_250096150.1">
    <property type="nucleotide sequence ID" value="NZ_JAKRYL010000007.1"/>
</dbReference>
<sequence>MPLESLLEFIAQNFIFVAVIVGGLISMLGRMTGAGQQQQDNRGTGQRQKPPQQPTEEKVDWREIFKQEDMDPERGRNRQEPKVEQGQVTVPSEREQLQQEIQNRYDELRQKREKASQRDREVRSETEVTHHSDGLDLGLNRLSNKEAMKAVVWSEVLGRPRARQPHNTFSGRRYMK</sequence>
<feature type="compositionally biased region" description="Basic and acidic residues" evidence="1">
    <location>
        <begin position="92"/>
        <end position="133"/>
    </location>
</feature>
<protein>
    <submittedName>
        <fullName evidence="3">Uncharacterized protein</fullName>
    </submittedName>
</protein>
<evidence type="ECO:0000313" key="4">
    <source>
        <dbReference type="Proteomes" id="UP001139150"/>
    </source>
</evidence>
<keyword evidence="2" id="KW-0812">Transmembrane</keyword>
<keyword evidence="4" id="KW-1185">Reference proteome</keyword>
<feature type="region of interest" description="Disordered" evidence="1">
    <location>
        <begin position="35"/>
        <end position="133"/>
    </location>
</feature>
<dbReference type="Proteomes" id="UP001139150">
    <property type="component" value="Unassembled WGS sequence"/>
</dbReference>
<feature type="transmembrane region" description="Helical" evidence="2">
    <location>
        <begin position="6"/>
        <end position="28"/>
    </location>
</feature>
<accession>A0A9X2I5L3</accession>
<organism evidence="3 4">
    <name type="scientific">Halalkalibacter alkaliphilus</name>
    <dbReference type="NCBI Taxonomy" id="2917993"/>
    <lineage>
        <taxon>Bacteria</taxon>
        <taxon>Bacillati</taxon>
        <taxon>Bacillota</taxon>
        <taxon>Bacilli</taxon>
        <taxon>Bacillales</taxon>
        <taxon>Bacillaceae</taxon>
        <taxon>Halalkalibacter</taxon>
    </lineage>
</organism>
<keyword evidence="2" id="KW-0472">Membrane</keyword>
<dbReference type="EMBL" id="JAKRYL010000007">
    <property type="protein sequence ID" value="MCL7747249.1"/>
    <property type="molecule type" value="Genomic_DNA"/>
</dbReference>
<gene>
    <name evidence="3" type="ORF">MF646_08970</name>
</gene>
<name>A0A9X2I5L3_9BACI</name>
<reference evidence="3" key="1">
    <citation type="submission" date="2022-02" db="EMBL/GenBank/DDBJ databases">
        <title>Halalkalibacter sp. nov. isolated from Lonar Lake, India.</title>
        <authorList>
            <person name="Joshi A."/>
            <person name="Thite S."/>
            <person name="Lodha T."/>
        </authorList>
    </citation>
    <scope>NUCLEOTIDE SEQUENCE</scope>
    <source>
        <strain evidence="3">MEB205</strain>
    </source>
</reference>
<evidence type="ECO:0000256" key="2">
    <source>
        <dbReference type="SAM" id="Phobius"/>
    </source>
</evidence>
<proteinExistence type="predicted"/>
<keyword evidence="2" id="KW-1133">Transmembrane helix</keyword>
<dbReference type="AlphaFoldDB" id="A0A9X2I5L3"/>
<evidence type="ECO:0000313" key="3">
    <source>
        <dbReference type="EMBL" id="MCL7747249.1"/>
    </source>
</evidence>
<comment type="caution">
    <text evidence="3">The sequence shown here is derived from an EMBL/GenBank/DDBJ whole genome shotgun (WGS) entry which is preliminary data.</text>
</comment>
<evidence type="ECO:0000256" key="1">
    <source>
        <dbReference type="SAM" id="MobiDB-lite"/>
    </source>
</evidence>
<feature type="compositionally biased region" description="Basic and acidic residues" evidence="1">
    <location>
        <begin position="55"/>
        <end position="83"/>
    </location>
</feature>